<evidence type="ECO:0000256" key="3">
    <source>
        <dbReference type="ARBA" id="ARBA00022927"/>
    </source>
</evidence>
<organism evidence="7 8">
    <name type="scientific">Morella rubra</name>
    <name type="common">Chinese bayberry</name>
    <dbReference type="NCBI Taxonomy" id="262757"/>
    <lineage>
        <taxon>Eukaryota</taxon>
        <taxon>Viridiplantae</taxon>
        <taxon>Streptophyta</taxon>
        <taxon>Embryophyta</taxon>
        <taxon>Tracheophyta</taxon>
        <taxon>Spermatophyta</taxon>
        <taxon>Magnoliopsida</taxon>
        <taxon>eudicotyledons</taxon>
        <taxon>Gunneridae</taxon>
        <taxon>Pentapetalae</taxon>
        <taxon>rosids</taxon>
        <taxon>fabids</taxon>
        <taxon>Fagales</taxon>
        <taxon>Myricaceae</taxon>
        <taxon>Morella</taxon>
    </lineage>
</organism>
<comment type="caution">
    <text evidence="7">The sequence shown here is derived from an EMBL/GenBank/DDBJ whole genome shotgun (WGS) entry which is preliminary data.</text>
</comment>
<dbReference type="GO" id="GO:0006886">
    <property type="term" value="P:intracellular protein transport"/>
    <property type="evidence" value="ECO:0007669"/>
    <property type="project" value="UniProtKB-UniRule"/>
</dbReference>
<dbReference type="Proteomes" id="UP000516437">
    <property type="component" value="Chromosome 7"/>
</dbReference>
<dbReference type="InterPro" id="IPR016024">
    <property type="entry name" value="ARM-type_fold"/>
</dbReference>
<dbReference type="OrthoDB" id="29308at2759"/>
<dbReference type="InterPro" id="IPR002553">
    <property type="entry name" value="Clathrin/coatomer_adapt-like_N"/>
</dbReference>
<comment type="function">
    <text evidence="5">Subunit of novel type of clathrin- or non-clathrin-associated protein coat involved in targeting proteins from the trans-Golgi network (TGN) to the endosomal-lysosomal system.</text>
</comment>
<comment type="subcellular location">
    <subcellularLocation>
        <location evidence="1">Endomembrane system</location>
    </subcellularLocation>
</comment>
<dbReference type="EMBL" id="RXIC02000025">
    <property type="protein sequence ID" value="KAB1208007.1"/>
    <property type="molecule type" value="Genomic_DNA"/>
</dbReference>
<evidence type="ECO:0000259" key="6">
    <source>
        <dbReference type="Pfam" id="PF01602"/>
    </source>
</evidence>
<keyword evidence="4 5" id="KW-0472">Membrane</keyword>
<evidence type="ECO:0000256" key="4">
    <source>
        <dbReference type="ARBA" id="ARBA00023136"/>
    </source>
</evidence>
<dbReference type="GO" id="GO:0012505">
    <property type="term" value="C:endomembrane system"/>
    <property type="evidence" value="ECO:0007669"/>
    <property type="project" value="UniProtKB-SubCell"/>
</dbReference>
<dbReference type="GO" id="GO:0016192">
    <property type="term" value="P:vesicle-mediated transport"/>
    <property type="evidence" value="ECO:0007669"/>
    <property type="project" value="UniProtKB-UniRule"/>
</dbReference>
<evidence type="ECO:0000256" key="1">
    <source>
        <dbReference type="ARBA" id="ARBA00004308"/>
    </source>
</evidence>
<evidence type="ECO:0000313" key="8">
    <source>
        <dbReference type="Proteomes" id="UP000516437"/>
    </source>
</evidence>
<name>A0A6A1V852_9ROSI</name>
<dbReference type="AlphaFoldDB" id="A0A6A1V852"/>
<dbReference type="PIRSF" id="PIRSF037097">
    <property type="entry name" value="AP4_complex_epsilon"/>
    <property type="match status" value="1"/>
</dbReference>
<feature type="domain" description="Clathrin/coatomer adaptor adaptin-like N-terminal" evidence="6">
    <location>
        <begin position="53"/>
        <end position="525"/>
    </location>
</feature>
<evidence type="ECO:0000313" key="7">
    <source>
        <dbReference type="EMBL" id="KAB1208007.1"/>
    </source>
</evidence>
<evidence type="ECO:0000256" key="5">
    <source>
        <dbReference type="PIRNR" id="PIRNR037097"/>
    </source>
</evidence>
<dbReference type="GO" id="GO:0030124">
    <property type="term" value="C:AP-4 adaptor complex"/>
    <property type="evidence" value="ECO:0007669"/>
    <property type="project" value="UniProtKB-UniRule"/>
</dbReference>
<proteinExistence type="inferred from homology"/>
<evidence type="ECO:0000256" key="2">
    <source>
        <dbReference type="ARBA" id="ARBA00022448"/>
    </source>
</evidence>
<protein>
    <recommendedName>
        <fullName evidence="5">AP-4 complex subunit epsilon</fullName>
    </recommendedName>
</protein>
<sequence length="567" mass="63623">MEQLKTIGRELAMGSQGGFGQSKEFLDLVKSIGEARSKAEEDRIVLHEIETLKRRMAEPDIPKRKMKEYIIRLVYIEMLGHDASFGYIHAVKMTHDDSLLLKRTGYLAVTLFLNEDHDLIILIVNTIQKDLRSDNYLVVCAALNGVCRLINEETIPAVLPQVVELLGHSKEAVRKKAIMALHRFYQKSPSSVSHLVSNFRKVGGPVFCITNRKIRLCDNDPGVMGATLCPLFDLITIDVNSYKDLVASFVTILKQVAERRLPKSYDYHQMPAPFIQVRLLKIMALLGSGDKQASEKMYTVVGDIFRKCDSSSNIGNAILYECICCVSSIYPNPKLLEAAAEVISRFLKSDSHNLKYMGIDALGRLIKISPEIAEQHQLAVIDCLEDPDDTLKRKTFGLLYKMTKSSNVEVIVDRMIDYMISINDNHYKTYIASRCVELAEQFAPSNHWFIQTMNKVFEHAGDLVNVKVAHNLMRLIAEGFGEDDDAADSQLRSSAVESYLRIIGDPKLPSVFLQVICWVLGEYGTADGKYSASYITGKLCDVAEAYSNDETVKVSADNSLLFAVYAF</sequence>
<keyword evidence="2 5" id="KW-0813">Transport</keyword>
<dbReference type="InterPro" id="IPR017109">
    <property type="entry name" value="AP4_complex_esu"/>
</dbReference>
<reference evidence="7 8" key="1">
    <citation type="journal article" date="2019" name="Plant Biotechnol. J.">
        <title>The red bayberry genome and genetic basis of sex determination.</title>
        <authorList>
            <person name="Jia H.M."/>
            <person name="Jia H.J."/>
            <person name="Cai Q.L."/>
            <person name="Wang Y."/>
            <person name="Zhao H.B."/>
            <person name="Yang W.F."/>
            <person name="Wang G.Y."/>
            <person name="Li Y.H."/>
            <person name="Zhan D.L."/>
            <person name="Shen Y.T."/>
            <person name="Niu Q.F."/>
            <person name="Chang L."/>
            <person name="Qiu J."/>
            <person name="Zhao L."/>
            <person name="Xie H.B."/>
            <person name="Fu W.Y."/>
            <person name="Jin J."/>
            <person name="Li X.W."/>
            <person name="Jiao Y."/>
            <person name="Zhou C.C."/>
            <person name="Tu T."/>
            <person name="Chai C.Y."/>
            <person name="Gao J.L."/>
            <person name="Fan L.J."/>
            <person name="van de Weg E."/>
            <person name="Wang J.Y."/>
            <person name="Gao Z.S."/>
        </authorList>
    </citation>
    <scope>NUCLEOTIDE SEQUENCE [LARGE SCALE GENOMIC DNA]</scope>
    <source>
        <tissue evidence="7">Leaves</tissue>
    </source>
</reference>
<dbReference type="InterPro" id="IPR050840">
    <property type="entry name" value="Adaptor_Complx_Large_Subunit"/>
</dbReference>
<dbReference type="Gene3D" id="1.25.10.10">
    <property type="entry name" value="Leucine-rich Repeat Variant"/>
    <property type="match status" value="1"/>
</dbReference>
<comment type="subunit">
    <text evidence="5">Adaptor protein complex 4 (AP-4) is a heterotetramer composed of two large adaptins, a medium adaptin and a small adaptin.</text>
</comment>
<keyword evidence="3 5" id="KW-0653">Protein transport</keyword>
<dbReference type="SUPFAM" id="SSF48371">
    <property type="entry name" value="ARM repeat"/>
    <property type="match status" value="1"/>
</dbReference>
<dbReference type="PANTHER" id="PTHR22780">
    <property type="entry name" value="ADAPTIN, ALPHA/GAMMA/EPSILON"/>
    <property type="match status" value="1"/>
</dbReference>
<comment type="similarity">
    <text evidence="5">Belongs to the adaptor complexes large subunit family.</text>
</comment>
<accession>A0A6A1V852</accession>
<keyword evidence="8" id="KW-1185">Reference proteome</keyword>
<dbReference type="Pfam" id="PF01602">
    <property type="entry name" value="Adaptin_N"/>
    <property type="match status" value="1"/>
</dbReference>
<gene>
    <name evidence="7" type="ORF">CJ030_MR7G002569</name>
</gene>
<keyword evidence="5" id="KW-0333">Golgi apparatus</keyword>
<dbReference type="InterPro" id="IPR011989">
    <property type="entry name" value="ARM-like"/>
</dbReference>